<sequence length="267" mass="31593">MDHLDKLENQSIYIIREAYKQFKDIAILWSIGKDSTTLMWLVRKAFYGKVPFPALHIDTSYKFNEIYEFRDEWAKKWGIKLVVGKNDQSLSSGMGPDQQDKLSCCGQLKTDALKQTIDKYRYKALLLGIRRDEHGIRAKERVFSPRNKQFQWDYKDQPPELWDQFKNKQQGEQHIRVHPLLHWTELDIWMYIHRENIPIVSLYFARDGKRYRSIGCEPCCAPVDSNADTVDKMVEELKTTKVSERSGRAQDKERAYMMQKLRALGYM</sequence>
<keyword evidence="5 11" id="KW-0548">Nucleotidyltransferase</keyword>
<dbReference type="PANTHER" id="PTHR43196">
    <property type="entry name" value="SULFATE ADENYLYLTRANSFERASE SUBUNIT 2"/>
    <property type="match status" value="1"/>
</dbReference>
<feature type="domain" description="Phosphoadenosine phosphosulphate reductase" evidence="10">
    <location>
        <begin position="25"/>
        <end position="221"/>
    </location>
</feature>
<comment type="caution">
    <text evidence="11">The sequence shown here is derived from an EMBL/GenBank/DDBJ whole genome shotgun (WGS) entry which is preliminary data.</text>
</comment>
<evidence type="ECO:0000256" key="7">
    <source>
        <dbReference type="ARBA" id="ARBA00022840"/>
    </source>
</evidence>
<evidence type="ECO:0000313" key="12">
    <source>
        <dbReference type="Proteomes" id="UP000027153"/>
    </source>
</evidence>
<proteinExistence type="inferred from homology"/>
<dbReference type="Pfam" id="PF01507">
    <property type="entry name" value="PAPS_reduct"/>
    <property type="match status" value="1"/>
</dbReference>
<evidence type="ECO:0000256" key="3">
    <source>
        <dbReference type="ARBA" id="ARBA00022004"/>
    </source>
</evidence>
<gene>
    <name evidence="11" type="ORF">ANME2D_02647</name>
</gene>
<evidence type="ECO:0000256" key="4">
    <source>
        <dbReference type="ARBA" id="ARBA00022679"/>
    </source>
</evidence>
<keyword evidence="6" id="KW-0547">Nucleotide-binding</keyword>
<dbReference type="InterPro" id="IPR002500">
    <property type="entry name" value="PAPS_reduct_dom"/>
</dbReference>
<dbReference type="InterPro" id="IPR011784">
    <property type="entry name" value="SO4_adenylTrfase_ssu"/>
</dbReference>
<evidence type="ECO:0000256" key="2">
    <source>
        <dbReference type="ARBA" id="ARBA00012391"/>
    </source>
</evidence>
<accession>A0A062UUB8</accession>
<dbReference type="RefSeq" id="WP_048092369.1">
    <property type="nucleotide sequence ID" value="NZ_JMIY01000007.1"/>
</dbReference>
<dbReference type="EC" id="2.7.7.4" evidence="2"/>
<name>A0A062UUB8_9EURY</name>
<dbReference type="NCBIfam" id="NF003587">
    <property type="entry name" value="PRK05253.1"/>
    <property type="match status" value="1"/>
</dbReference>
<dbReference type="PANTHER" id="PTHR43196:SF1">
    <property type="entry name" value="SULFATE ADENYLYLTRANSFERASE SUBUNIT 2"/>
    <property type="match status" value="1"/>
</dbReference>
<dbReference type="AlphaFoldDB" id="A0A062UUB8"/>
<reference evidence="11 12" key="1">
    <citation type="journal article" date="2013" name="Nature">
        <title>Anaerobic oxidation of methane coupled to nitrate reduction in a novel archaeal lineage.</title>
        <authorList>
            <person name="Haroon M.F."/>
            <person name="Hu S."/>
            <person name="Shi Y."/>
            <person name="Imelfort M."/>
            <person name="Keller J."/>
            <person name="Hugenholtz P."/>
            <person name="Yuan Z."/>
            <person name="Tyson G.W."/>
        </authorList>
    </citation>
    <scope>NUCLEOTIDE SEQUENCE [LARGE SCALE GENOMIC DNA]</scope>
    <source>
        <strain evidence="11 12">ANME-2d</strain>
    </source>
</reference>
<evidence type="ECO:0000256" key="9">
    <source>
        <dbReference type="ARBA" id="ARBA00031812"/>
    </source>
</evidence>
<dbReference type="InterPro" id="IPR014729">
    <property type="entry name" value="Rossmann-like_a/b/a_fold"/>
</dbReference>
<keyword evidence="4 11" id="KW-0808">Transferase</keyword>
<keyword evidence="12" id="KW-1185">Reference proteome</keyword>
<dbReference type="PATRIC" id="fig|1392998.3.peg.2950"/>
<dbReference type="OrthoDB" id="14887at2157"/>
<evidence type="ECO:0000259" key="10">
    <source>
        <dbReference type="Pfam" id="PF01507"/>
    </source>
</evidence>
<protein>
    <recommendedName>
        <fullName evidence="3">Sulfate adenylyltransferase subunit 2</fullName>
        <ecNumber evidence="2">2.7.7.4</ecNumber>
    </recommendedName>
    <alternativeName>
        <fullName evidence="8">ATP-sulfurylase small subunit</fullName>
    </alternativeName>
    <alternativeName>
        <fullName evidence="9">Sulfate adenylate transferase</fullName>
    </alternativeName>
</protein>
<comment type="similarity">
    <text evidence="1">Belongs to the PAPS reductase family. CysD subfamily.</text>
</comment>
<dbReference type="GO" id="GO:0004781">
    <property type="term" value="F:sulfate adenylyltransferase (ATP) activity"/>
    <property type="evidence" value="ECO:0007669"/>
    <property type="project" value="UniProtKB-EC"/>
</dbReference>
<dbReference type="GO" id="GO:0000103">
    <property type="term" value="P:sulfate assimilation"/>
    <property type="evidence" value="ECO:0007669"/>
    <property type="project" value="InterPro"/>
</dbReference>
<dbReference type="PIRSF" id="PIRSF002936">
    <property type="entry name" value="CysDAde_trans"/>
    <property type="match status" value="1"/>
</dbReference>
<dbReference type="EMBL" id="JMIY01000007">
    <property type="protein sequence ID" value="KCZ70626.1"/>
    <property type="molecule type" value="Genomic_DNA"/>
</dbReference>
<dbReference type="Gene3D" id="3.40.50.620">
    <property type="entry name" value="HUPs"/>
    <property type="match status" value="1"/>
</dbReference>
<dbReference type="Proteomes" id="UP000027153">
    <property type="component" value="Unassembled WGS sequence"/>
</dbReference>
<evidence type="ECO:0000256" key="6">
    <source>
        <dbReference type="ARBA" id="ARBA00022741"/>
    </source>
</evidence>
<dbReference type="GO" id="GO:0005524">
    <property type="term" value="F:ATP binding"/>
    <property type="evidence" value="ECO:0007669"/>
    <property type="project" value="UniProtKB-KW"/>
</dbReference>
<evidence type="ECO:0000256" key="5">
    <source>
        <dbReference type="ARBA" id="ARBA00022695"/>
    </source>
</evidence>
<evidence type="ECO:0000256" key="1">
    <source>
        <dbReference type="ARBA" id="ARBA00008885"/>
    </source>
</evidence>
<dbReference type="InterPro" id="IPR050128">
    <property type="entry name" value="Sulfate_adenylyltrnsfr_sub2"/>
</dbReference>
<dbReference type="SUPFAM" id="SSF52402">
    <property type="entry name" value="Adenine nucleotide alpha hydrolases-like"/>
    <property type="match status" value="1"/>
</dbReference>
<organism evidence="11 12">
    <name type="scientific">Candidatus Methanoperedens nitratireducens</name>
    <dbReference type="NCBI Taxonomy" id="1392998"/>
    <lineage>
        <taxon>Archaea</taxon>
        <taxon>Methanobacteriati</taxon>
        <taxon>Methanobacteriota</taxon>
        <taxon>Stenosarchaea group</taxon>
        <taxon>Methanomicrobia</taxon>
        <taxon>Methanosarcinales</taxon>
        <taxon>ANME-2 cluster</taxon>
        <taxon>Candidatus Methanoperedentaceae</taxon>
        <taxon>Candidatus Methanoperedens</taxon>
    </lineage>
</organism>
<keyword evidence="7" id="KW-0067">ATP-binding</keyword>
<evidence type="ECO:0000313" key="11">
    <source>
        <dbReference type="EMBL" id="KCZ70626.1"/>
    </source>
</evidence>
<evidence type="ECO:0000256" key="8">
    <source>
        <dbReference type="ARBA" id="ARBA00030256"/>
    </source>
</evidence>